<keyword evidence="1" id="KW-0472">Membrane</keyword>
<gene>
    <name evidence="2" type="ORF">PFY00_14875</name>
</gene>
<keyword evidence="1" id="KW-1133">Transmembrane helix</keyword>
<dbReference type="NCBIfam" id="NF033773">
    <property type="entry name" value="tellur_TrgA"/>
    <property type="match status" value="1"/>
</dbReference>
<feature type="transmembrane region" description="Helical" evidence="1">
    <location>
        <begin position="65"/>
        <end position="85"/>
    </location>
</feature>
<dbReference type="Proteomes" id="UP001210720">
    <property type="component" value="Unassembled WGS sequence"/>
</dbReference>
<proteinExistence type="predicted"/>
<keyword evidence="3" id="KW-1185">Reference proteome</keyword>
<dbReference type="InterPro" id="IPR047784">
    <property type="entry name" value="TrgA"/>
</dbReference>
<dbReference type="EMBL" id="JAQIOY010000006">
    <property type="protein sequence ID" value="MDA7426015.1"/>
    <property type="molecule type" value="Genomic_DNA"/>
</dbReference>
<protein>
    <submittedName>
        <fullName evidence="2">TrgA family protein</fullName>
    </submittedName>
</protein>
<accession>A0ABT4XVL6</accession>
<feature type="transmembrane region" description="Helical" evidence="1">
    <location>
        <begin position="123"/>
        <end position="142"/>
    </location>
</feature>
<organism evidence="2 3">
    <name type="scientific">Thalassococcus lentus</name>
    <dbReference type="NCBI Taxonomy" id="1210524"/>
    <lineage>
        <taxon>Bacteria</taxon>
        <taxon>Pseudomonadati</taxon>
        <taxon>Pseudomonadota</taxon>
        <taxon>Alphaproteobacteria</taxon>
        <taxon>Rhodobacterales</taxon>
        <taxon>Roseobacteraceae</taxon>
        <taxon>Thalassococcus</taxon>
    </lineage>
</organism>
<feature type="transmembrane region" description="Helical" evidence="1">
    <location>
        <begin position="35"/>
        <end position="53"/>
    </location>
</feature>
<keyword evidence="1" id="KW-0812">Transmembrane</keyword>
<evidence type="ECO:0000313" key="2">
    <source>
        <dbReference type="EMBL" id="MDA7426015.1"/>
    </source>
</evidence>
<evidence type="ECO:0000313" key="3">
    <source>
        <dbReference type="Proteomes" id="UP001210720"/>
    </source>
</evidence>
<evidence type="ECO:0000256" key="1">
    <source>
        <dbReference type="SAM" id="Phobius"/>
    </source>
</evidence>
<name>A0ABT4XVL6_9RHOB</name>
<reference evidence="2 3" key="1">
    <citation type="submission" date="2023-01" db="EMBL/GenBank/DDBJ databases">
        <title>Thalassococcus onchidii sp. nov., isolated from a marine invertebrate from the South China Sea.</title>
        <authorList>
            <person name="Xu S."/>
            <person name="Liu Z."/>
            <person name="Xu Y."/>
        </authorList>
    </citation>
    <scope>NUCLEOTIDE SEQUENCE [LARGE SCALE GENOMIC DNA]</scope>
    <source>
        <strain evidence="2 3">KCTC 32084</strain>
    </source>
</reference>
<sequence>MPTAAKMVAALCLAALGYAASEMIKTLLPASTDFGIFSLVNAVLGFLCGWIIVGTRAGRGFSAAISNGFTGMVALVFWGLFIQAANEMTRLAMRHRYDGPVEALAAVFEIMVDFGKDMLNPGLLLLLLVGSIIVGLISELAGKHWR</sequence>
<dbReference type="RefSeq" id="WP_271433371.1">
    <property type="nucleotide sequence ID" value="NZ_JAQIOY010000006.1"/>
</dbReference>
<comment type="caution">
    <text evidence="2">The sequence shown here is derived from an EMBL/GenBank/DDBJ whole genome shotgun (WGS) entry which is preliminary data.</text>
</comment>